<evidence type="ECO:0000313" key="4">
    <source>
        <dbReference type="Proteomes" id="UP000264800"/>
    </source>
</evidence>
<dbReference type="GeneTree" id="ENSGT00940000177267"/>
<dbReference type="PANTHER" id="PTHR23356:SF16">
    <property type="entry name" value="DPY30 DOMAIN CONTAINING 2"/>
    <property type="match status" value="1"/>
</dbReference>
<sequence>MDSEYLKKHLGDCLAEGLAEVAEQRPEKPILYLAHWLHKYNEKQVSCSSSLRTAGGSTTQMREDRKKRLSLIYFSTLHYKVDEEDTLEDAVQSETALALQSEALKPEETFPSEQQEQHMTEATEETQKSSSALLQDQEKVARP</sequence>
<evidence type="ECO:0000313" key="3">
    <source>
        <dbReference type="Ensembl" id="ENSKMAP00000012926.1"/>
    </source>
</evidence>
<dbReference type="Gene3D" id="1.20.890.10">
    <property type="entry name" value="cAMP-dependent protein kinase regulatory subunit, dimerization-anchoring domain"/>
    <property type="match status" value="1"/>
</dbReference>
<evidence type="ECO:0000256" key="2">
    <source>
        <dbReference type="SAM" id="MobiDB-lite"/>
    </source>
</evidence>
<name>A0A3Q3A997_KRYMA</name>
<evidence type="ECO:0000256" key="1">
    <source>
        <dbReference type="ARBA" id="ARBA00010849"/>
    </source>
</evidence>
<dbReference type="GO" id="GO:0048188">
    <property type="term" value="C:Set1C/COMPASS complex"/>
    <property type="evidence" value="ECO:0007669"/>
    <property type="project" value="InterPro"/>
</dbReference>
<keyword evidence="4" id="KW-1185">Reference proteome</keyword>
<dbReference type="OMA" id="QKTHEEY"/>
<dbReference type="InterPro" id="IPR037856">
    <property type="entry name" value="Sdc1/DPY30"/>
</dbReference>
<dbReference type="Ensembl" id="ENSKMAT00000013121.1">
    <property type="protein sequence ID" value="ENSKMAP00000012926.1"/>
    <property type="gene ID" value="ENSKMAG00000009699.1"/>
</dbReference>
<reference evidence="3" key="2">
    <citation type="submission" date="2025-09" db="UniProtKB">
        <authorList>
            <consortium name="Ensembl"/>
        </authorList>
    </citation>
    <scope>IDENTIFICATION</scope>
</reference>
<dbReference type="InterPro" id="IPR007858">
    <property type="entry name" value="Dpy-30_motif"/>
</dbReference>
<dbReference type="PANTHER" id="PTHR23356">
    <property type="entry name" value="DPY30-RELATED"/>
    <property type="match status" value="1"/>
</dbReference>
<comment type="similarity">
    <text evidence="1">Belongs to the dpy-30 family.</text>
</comment>
<feature type="region of interest" description="Disordered" evidence="2">
    <location>
        <begin position="101"/>
        <end position="143"/>
    </location>
</feature>
<dbReference type="Proteomes" id="UP000264800">
    <property type="component" value="Unplaced"/>
</dbReference>
<dbReference type="STRING" id="37003.ENSKMAP00000012926"/>
<dbReference type="Pfam" id="PF05186">
    <property type="entry name" value="Dpy-30"/>
    <property type="match status" value="1"/>
</dbReference>
<accession>A0A3Q3A997</accession>
<evidence type="ECO:0008006" key="5">
    <source>
        <dbReference type="Google" id="ProtNLM"/>
    </source>
</evidence>
<protein>
    <recommendedName>
        <fullName evidence="5">DPY30 domain containing 2</fullName>
    </recommendedName>
</protein>
<reference evidence="3" key="1">
    <citation type="submission" date="2025-08" db="UniProtKB">
        <authorList>
            <consortium name="Ensembl"/>
        </authorList>
    </citation>
    <scope>IDENTIFICATION</scope>
</reference>
<dbReference type="AlphaFoldDB" id="A0A3Q3A997"/>
<dbReference type="CDD" id="cd22966">
    <property type="entry name" value="DD_DYDC-like"/>
    <property type="match status" value="1"/>
</dbReference>
<organism evidence="3 4">
    <name type="scientific">Kryptolebias marmoratus</name>
    <name type="common">Mangrove killifish</name>
    <name type="synonym">Rivulus marmoratus</name>
    <dbReference type="NCBI Taxonomy" id="37003"/>
    <lineage>
        <taxon>Eukaryota</taxon>
        <taxon>Metazoa</taxon>
        <taxon>Chordata</taxon>
        <taxon>Craniata</taxon>
        <taxon>Vertebrata</taxon>
        <taxon>Euteleostomi</taxon>
        <taxon>Actinopterygii</taxon>
        <taxon>Neopterygii</taxon>
        <taxon>Teleostei</taxon>
        <taxon>Neoteleostei</taxon>
        <taxon>Acanthomorphata</taxon>
        <taxon>Ovalentaria</taxon>
        <taxon>Atherinomorphae</taxon>
        <taxon>Cyprinodontiformes</taxon>
        <taxon>Rivulidae</taxon>
        <taxon>Kryptolebias</taxon>
    </lineage>
</organism>
<proteinExistence type="inferred from homology"/>
<feature type="compositionally biased region" description="Basic and acidic residues" evidence="2">
    <location>
        <begin position="115"/>
        <end position="127"/>
    </location>
</feature>
<dbReference type="InterPro" id="IPR049630">
    <property type="entry name" value="DYDC-like_DD"/>
</dbReference>